<dbReference type="EMBL" id="GBRH01246963">
    <property type="protein sequence ID" value="JAD50932.1"/>
    <property type="molecule type" value="Transcribed_RNA"/>
</dbReference>
<protein>
    <submittedName>
        <fullName evidence="1">Uncharacterized protein</fullName>
    </submittedName>
</protein>
<name>A0A0A9AV07_ARUDO</name>
<accession>A0A0A9AV07</accession>
<reference evidence="1" key="2">
    <citation type="journal article" date="2015" name="Data Brief">
        <title>Shoot transcriptome of the giant reed, Arundo donax.</title>
        <authorList>
            <person name="Barrero R.A."/>
            <person name="Guerrero F.D."/>
            <person name="Moolhuijzen P."/>
            <person name="Goolsby J.A."/>
            <person name="Tidwell J."/>
            <person name="Bellgard S.E."/>
            <person name="Bellgard M.I."/>
        </authorList>
    </citation>
    <scope>NUCLEOTIDE SEQUENCE</scope>
    <source>
        <tissue evidence="1">Shoot tissue taken approximately 20 cm above the soil surface</tissue>
    </source>
</reference>
<dbReference type="AlphaFoldDB" id="A0A0A9AV07"/>
<reference evidence="1" key="1">
    <citation type="submission" date="2014-09" db="EMBL/GenBank/DDBJ databases">
        <authorList>
            <person name="Magalhaes I.L.F."/>
            <person name="Oliveira U."/>
            <person name="Santos F.R."/>
            <person name="Vidigal T.H.D.A."/>
            <person name="Brescovit A.D."/>
            <person name="Santos A.J."/>
        </authorList>
    </citation>
    <scope>NUCLEOTIDE SEQUENCE</scope>
    <source>
        <tissue evidence="1">Shoot tissue taken approximately 20 cm above the soil surface</tissue>
    </source>
</reference>
<evidence type="ECO:0000313" key="1">
    <source>
        <dbReference type="EMBL" id="JAD50932.1"/>
    </source>
</evidence>
<sequence>MENCVQHYNRNGNETLVLFITKLCYSSQLKKKRIKARTSMLTN</sequence>
<organism evidence="1">
    <name type="scientific">Arundo donax</name>
    <name type="common">Giant reed</name>
    <name type="synonym">Donax arundinaceus</name>
    <dbReference type="NCBI Taxonomy" id="35708"/>
    <lineage>
        <taxon>Eukaryota</taxon>
        <taxon>Viridiplantae</taxon>
        <taxon>Streptophyta</taxon>
        <taxon>Embryophyta</taxon>
        <taxon>Tracheophyta</taxon>
        <taxon>Spermatophyta</taxon>
        <taxon>Magnoliopsida</taxon>
        <taxon>Liliopsida</taxon>
        <taxon>Poales</taxon>
        <taxon>Poaceae</taxon>
        <taxon>PACMAD clade</taxon>
        <taxon>Arundinoideae</taxon>
        <taxon>Arundineae</taxon>
        <taxon>Arundo</taxon>
    </lineage>
</organism>
<proteinExistence type="predicted"/>